<dbReference type="VEuPathDB" id="TriTrypDB:LdCL_210019300"/>
<dbReference type="Proteomes" id="UP000318447">
    <property type="component" value="Unassembled WGS sequence"/>
</dbReference>
<comment type="subcellular location">
    <subcellularLocation>
        <location evidence="1">Golgi apparatus membrane</location>
        <topology evidence="1">Single-pass membrane protein</topology>
    </subcellularLocation>
</comment>
<feature type="compositionally biased region" description="Basic and acidic residues" evidence="8">
    <location>
        <begin position="1992"/>
        <end position="2003"/>
    </location>
</feature>
<evidence type="ECO:0000313" key="11">
    <source>
        <dbReference type="Proteomes" id="UP000318447"/>
    </source>
</evidence>
<reference evidence="11" key="1">
    <citation type="submission" date="2019-02" db="EMBL/GenBank/DDBJ databases">
        <title>FDA dAtabase for Regulatory Grade micrObial Sequences (FDA-ARGOS): Supporting development and validation of Infectious Disease Dx tests.</title>
        <authorList>
            <person name="Duncan R."/>
            <person name="Fisher C."/>
            <person name="Tallon L."/>
            <person name="Sadzewicz L."/>
            <person name="Sengamalay N."/>
            <person name="Ott S."/>
            <person name="Godinez A."/>
            <person name="Nagaraj S."/>
            <person name="Vavikolanu K."/>
            <person name="Nadendla S."/>
            <person name="Aluvathingal J."/>
            <person name="Sichtig H."/>
        </authorList>
    </citation>
    <scope>NUCLEOTIDE SEQUENCE [LARGE SCALE GENOMIC DNA]</scope>
    <source>
        <strain evidence="11">FDAARGOS_361</strain>
    </source>
</reference>
<dbReference type="VEuPathDB" id="TriTrypDB:LdBPK_211390.1"/>
<feature type="compositionally biased region" description="Basic and acidic residues" evidence="8">
    <location>
        <begin position="15"/>
        <end position="34"/>
    </location>
</feature>
<proteinExistence type="predicted"/>
<dbReference type="GO" id="GO:0000139">
    <property type="term" value="C:Golgi membrane"/>
    <property type="evidence" value="ECO:0007669"/>
    <property type="project" value="UniProtKB-SubCell"/>
</dbReference>
<evidence type="ECO:0000256" key="1">
    <source>
        <dbReference type="ARBA" id="ARBA00004194"/>
    </source>
</evidence>
<comment type="caution">
    <text evidence="10">The sequence shown here is derived from an EMBL/GenBank/DDBJ whole genome shotgun (WGS) entry which is preliminary data.</text>
</comment>
<dbReference type="VEuPathDB" id="TriTrypDB:LdBPK_211370.1"/>
<feature type="transmembrane region" description="Helical" evidence="9">
    <location>
        <begin position="2489"/>
        <end position="2516"/>
    </location>
</feature>
<feature type="coiled-coil region" evidence="7">
    <location>
        <begin position="320"/>
        <end position="351"/>
    </location>
</feature>
<dbReference type="PANTHER" id="PTHR13815">
    <property type="entry name" value="GOLGIN-84"/>
    <property type="match status" value="1"/>
</dbReference>
<keyword evidence="3 9" id="KW-1133">Transmembrane helix</keyword>
<evidence type="ECO:0000256" key="8">
    <source>
        <dbReference type="SAM" id="MobiDB-lite"/>
    </source>
</evidence>
<dbReference type="EMBL" id="RHLC01000021">
    <property type="protein sequence ID" value="TPP49358.1"/>
    <property type="molecule type" value="Genomic_DNA"/>
</dbReference>
<organism evidence="10 11">
    <name type="scientific">Leishmania donovani</name>
    <dbReference type="NCBI Taxonomy" id="5661"/>
    <lineage>
        <taxon>Eukaryota</taxon>
        <taxon>Discoba</taxon>
        <taxon>Euglenozoa</taxon>
        <taxon>Kinetoplastea</taxon>
        <taxon>Metakinetoplastina</taxon>
        <taxon>Trypanosomatida</taxon>
        <taxon>Trypanosomatidae</taxon>
        <taxon>Leishmaniinae</taxon>
        <taxon>Leishmania</taxon>
    </lineage>
</organism>
<dbReference type="PANTHER" id="PTHR13815:SF7">
    <property type="entry name" value="GOLGIN SUBFAMILY A MEMBER 5"/>
    <property type="match status" value="1"/>
</dbReference>
<dbReference type="VEuPathDB" id="TriTrypDB:LdCL_210019200"/>
<keyword evidence="2 9" id="KW-0812">Transmembrane</keyword>
<feature type="coiled-coil region" evidence="7">
    <location>
        <begin position="2326"/>
        <end position="2374"/>
    </location>
</feature>
<feature type="coiled-coil region" evidence="7">
    <location>
        <begin position="724"/>
        <end position="854"/>
    </location>
</feature>
<feature type="compositionally biased region" description="Basic and acidic residues" evidence="8">
    <location>
        <begin position="531"/>
        <end position="556"/>
    </location>
</feature>
<feature type="compositionally biased region" description="Low complexity" evidence="8">
    <location>
        <begin position="1589"/>
        <end position="1601"/>
    </location>
</feature>
<evidence type="ECO:0000256" key="2">
    <source>
        <dbReference type="ARBA" id="ARBA00022692"/>
    </source>
</evidence>
<evidence type="ECO:0000256" key="4">
    <source>
        <dbReference type="ARBA" id="ARBA00023034"/>
    </source>
</evidence>
<feature type="coiled-coil region" evidence="7">
    <location>
        <begin position="2123"/>
        <end position="2157"/>
    </location>
</feature>
<dbReference type="VEuPathDB" id="TriTrypDB:LdBPK_211380.1"/>
<dbReference type="VEuPathDB" id="TriTrypDB:LDHU3_21.1630"/>
<dbReference type="GO" id="GO:0031985">
    <property type="term" value="C:Golgi cisterna"/>
    <property type="evidence" value="ECO:0007669"/>
    <property type="project" value="TreeGrafter"/>
</dbReference>
<feature type="compositionally biased region" description="Basic and acidic residues" evidence="8">
    <location>
        <begin position="114"/>
        <end position="132"/>
    </location>
</feature>
<feature type="region of interest" description="Disordered" evidence="8">
    <location>
        <begin position="200"/>
        <end position="224"/>
    </location>
</feature>
<feature type="region of interest" description="Disordered" evidence="8">
    <location>
        <begin position="1775"/>
        <end position="1814"/>
    </location>
</feature>
<evidence type="ECO:0000313" key="10">
    <source>
        <dbReference type="EMBL" id="TPP49358.1"/>
    </source>
</evidence>
<gene>
    <name evidence="10" type="ORF">CGC21_34330</name>
</gene>
<feature type="compositionally biased region" description="Polar residues" evidence="8">
    <location>
        <begin position="2215"/>
        <end position="2225"/>
    </location>
</feature>
<dbReference type="VEuPathDB" id="TriTrypDB:LDHU3_21.1620"/>
<evidence type="ECO:0000256" key="5">
    <source>
        <dbReference type="ARBA" id="ARBA00023054"/>
    </source>
</evidence>
<feature type="region of interest" description="Disordered" evidence="8">
    <location>
        <begin position="1"/>
        <end position="179"/>
    </location>
</feature>
<feature type="region of interest" description="Disordered" evidence="8">
    <location>
        <begin position="1352"/>
        <end position="1425"/>
    </location>
</feature>
<evidence type="ECO:0000256" key="3">
    <source>
        <dbReference type="ARBA" id="ARBA00022989"/>
    </source>
</evidence>
<dbReference type="VEuPathDB" id="TriTrypDB:LdCL_210019400"/>
<evidence type="ECO:0000256" key="6">
    <source>
        <dbReference type="ARBA" id="ARBA00023136"/>
    </source>
</evidence>
<name>A0A504XPU7_LEIDO</name>
<feature type="region of interest" description="Disordered" evidence="8">
    <location>
        <begin position="2204"/>
        <end position="2230"/>
    </location>
</feature>
<keyword evidence="5 7" id="KW-0175">Coiled coil</keyword>
<feature type="region of interest" description="Disordered" evidence="8">
    <location>
        <begin position="1979"/>
        <end position="2029"/>
    </location>
</feature>
<dbReference type="InterPro" id="IPR019177">
    <property type="entry name" value="Golgin_subfamily_A_member_5"/>
</dbReference>
<feature type="region of interest" description="Disordered" evidence="8">
    <location>
        <begin position="1583"/>
        <end position="1609"/>
    </location>
</feature>
<feature type="compositionally biased region" description="Basic and acidic residues" evidence="8">
    <location>
        <begin position="209"/>
        <end position="220"/>
    </location>
</feature>
<evidence type="ECO:0000256" key="7">
    <source>
        <dbReference type="SAM" id="Coils"/>
    </source>
</evidence>
<feature type="compositionally biased region" description="Polar residues" evidence="8">
    <location>
        <begin position="2015"/>
        <end position="2027"/>
    </location>
</feature>
<feature type="region of interest" description="Disordered" evidence="8">
    <location>
        <begin position="531"/>
        <end position="564"/>
    </location>
</feature>
<accession>A0A504XPU7</accession>
<keyword evidence="4" id="KW-0333">Golgi apparatus</keyword>
<protein>
    <submittedName>
        <fullName evidence="10">Putative integral membrane protein</fullName>
    </submittedName>
</protein>
<sequence>MLAKERLSASVARSHSCDRSVSEAPVETHRDGKKGPHSRQGQAARPYPGKIRSTVAFSSEGERESSASQMRSASPPDSIATAAPPLCPEVPVTATLDVDPAQPSALLQDRRRRNAEARVDSHDRAAAGRHPDPGVASVALPPSGTRAGANAVLHKRPSPSPEAAADNERHPTSSGELADELQRTRQKLAEMQRLYSFEKRAHLQQRTRQLREEAQRRQSDDDITERTAQLLTDYESLIQFRDTASRERLEGVLQRVTAEWKRSAESLEQTRAACEDALLSRLRATLAEQQDALAKRLQQHLLSVAKSTVETERAQHAAIAAAVQEQVESFKEEYRRVLEQDMAERQRLMDEQAAHREAQWRSFLKDEHARMVATGEVAAREASRRQLETLHIAMRDITALREQLLHEHTRRQAQVGQEYLVAYESLASEYVASTEETAEYVQRLQHDYASIIHALHKEVSRVSAEKQEAVRQSEQCTLQVAEAVAQQLHFAEESVDSRWQARWTAEQEAHRAAVLRLMRLHEEALEKVRSTSAAKEAKLKEEHEREHAAWEEHLTRQQEQQTAAVDDALRSAQATVRRLEREKEGLSVQVQQLKDQLRREELAHEAAVQDARQAEEARYTSQLNSLEAAYDAVLQQYKEKLKTVCNGNDGSGAGFTTAATAVKRVMELEKELHEARAEHATRVQQAVEEAAALWSARLEECRQQQRAHCKAMEQQHRALRAALLEEVQRREQALEENCVAERRAHQEELQDVIMREKEASQRALERLERQHAAAQRQVEAEAEMRVRAGEDALAVREKQLEIAEAEWRRRRAEDKEASLQQLTAHVAAQHAKQLAELEEQEAILRSKHAQLARQQAVMEQDIRRVVRGEMEMRLAEQLAAAEKDWMRLLETELLQRFTTWQELRMQELACVQQLHSEEMRLHDERHAVQMAALQDAQQRHLSQEAEAMRAREAAWAAARTASLDAYSEAAAAKLQEVLAVEKAQWHTAQQQHAAERDASIETAAARVAEHFAIAEATRAQLEEKMRSSYLATLEQQQAKMSALLAEQRRRHEDAIAQVRASSAELAQQQAAQFEKDREAREREHEAHVREVREALERQLAAQRSQHAAALAAERSVAQDGITRLQQQADAAREAYENAASARMQDMRRLYEQQIAELQQRCDAQARQLSSIEAGSYLLEQRVRDEQEATLRAEYEASIAGLRNAIEERNRGYAELQASLYTRVQAEADRIHAGADERVRHEVDLKAQACKLREEHEATEAALQSTWEAQQESWQQLLEDERRDRRAADERATAAAADAAELRVSWEQQQAAAYRALDEQYRGLLEQMQHDMQVEREELARRCLEEEERRFAAKMLQRQHAHRRPPEAQPQQKPSVSTHAFPAPDTPILVTAPESRTPLDRRRSSGAATVTLSTPAAPCSATAQGSPLLISPAAPVELPAAHHHHSHHHNHEQEPRADLVQRSKQRLRQLWDVLEVPSEDQRTFLNYADSLEQEAPAAVLQDALLREQRRLEAQLPLLEALTRREYVQRQLRALANVRPLASLSINSKSDAKLKRWSAEDSDYDTDDAVHVSVSATSPSFTGVLTDGKKSATTSAAVSPPAKTRGKAEGKQLEPLQLELQRLTEQLRRDITQHEKEYGQLFCVHGTRVMDTLLAPRPRVAYNRSSLGNRNVAIYTNSTSEIGVLVVLRSSLPRCALFFFAHLWQTMKAIHGGGRIAATACVHVQVKGSLDIPLNLSLLADLGDPMVEQEIIKEAVRIAVSERLGYFDGIEVHLSSSGGREGGRAAAAQKARQRDAQMQPQEEEATASSHSRDMENGCRDRYCEASVNLEDLGRCIESIQKAYEGLLMHAQLLHELLSTDTARAPSGAADVAVTSTPQSQQPSGFDVQADAVKRLAAARQLVADMVADHRSGVVAEAAALQDGASPQRLASHETGMLADEHAETTAMIHARRYGKRPPHDDDADAGLRFGLLAGADSDVMFTRQHPQPPLHPARGHDSGACHESRLGGLPRGRGNAAGSSSDDFQTAATPPSAMISSAHLASDEAYAAGHVPLSLPTKLPSFRPSSQDPAMDGGKGGAAAGWKQHLTASAAANPFAGNSLVSSQGDAAIVSSAALGGGETPIHNASIAEAAVERLEARCKALEADKTRWQQEAATHRAQCRAARDALWKAEQDTRASRAAQRAAEQALAVYKETSQRLLDEAQHELKQARDAAAGRSSATEPQQQTDASHDARELHQRLELLQADHASLNTEVERYRQEAAKATAELQHMQEKHRQAQMRVDMLQLEVGATRESLEGEVAAHADTRTVAQGTGDACPAVDVGPLQRELNELKQRHQLLTLQASNLQAALDAAAREATDMKARYNELAKHVNDAEVEMAAGFRASAMYGDGNGRSSVFPAPPTASSMRGHRGSSADGNGLGGHSAAAGAPWAHYAGTAATTPESSGDARRRNPAMVRLARQYGIAGRAVVAVVSSIDSFAMQVGRVLTQARWVWRVALMCYIGLLQVWVVLMIIGTLALEESAHVREPAKVSEPL</sequence>
<dbReference type="VEuPathDB" id="TriTrypDB:LDHU3_21.1640"/>
<feature type="compositionally biased region" description="Polar residues" evidence="8">
    <location>
        <begin position="1368"/>
        <end position="1377"/>
    </location>
</feature>
<dbReference type="GO" id="GO:0000301">
    <property type="term" value="P:retrograde transport, vesicle recycling within Golgi"/>
    <property type="evidence" value="ECO:0007669"/>
    <property type="project" value="TreeGrafter"/>
</dbReference>
<dbReference type="GO" id="GO:0007030">
    <property type="term" value="P:Golgi organization"/>
    <property type="evidence" value="ECO:0007669"/>
    <property type="project" value="InterPro"/>
</dbReference>
<keyword evidence="6 9" id="KW-0472">Membrane</keyword>
<evidence type="ECO:0000256" key="9">
    <source>
        <dbReference type="SAM" id="Phobius"/>
    </source>
</evidence>
<feature type="coiled-coil region" evidence="7">
    <location>
        <begin position="1030"/>
        <end position="1167"/>
    </location>
</feature>